<dbReference type="SMART" id="SM00912">
    <property type="entry name" value="Haemagg_act"/>
    <property type="match status" value="1"/>
</dbReference>
<sequence length="1363" mass="138708">MFYPILPPELPLAATAAPTAKAIALSSPTLSQSTAIALPPANALAGPSAPETFRPETIASSNTLASPEETQLLAQAIVPAGDGVGTVVTPSGDRYDITGGQRSGDGSNLFQSFSQFGLSPGQIANFLATPDVQNILARVVGGEASWIQGLIQVSGSNANLYLINPAGIIFGSNASLNLPAAFTATSANAVGFGDQWFNAAGSNNYAALGGNPTSLAFTMSQPGAIANSGNLTVGSGQSLSLIGGTVVNTGNLTAPMGEITVAAVPGQSLVQLSQSGSLLSLQVQPPTSANSTAWAFPIPTLPELLTGGDGSNATQIGVNANGQVRLSGSGVGLDVSPGTALVAGKLDTAGAVGGTVRVLGDRVGVVGATLEASGTTKGGNILVGGNYQGKGPLPNAARTDISSDAVLNANANQNGDGGQVVVWADGTTGFSGKINARGAGTGQGGSAEVSGKQTLLFRGEADLSAPQGQTGTLLLDPINITVVAGAGGPDDAQLADGQILAGDGGAAPFTISEAALESLAGNTNVVLQATNDILINPLSDTNLSFAIGVGAITFTADVDGVGGGSFSMPANNTIRTGGRSLTISGTDLNLGNIDTSSTTTGGAVQLSATNTLSVGAINTSASGLTTPTGGPVNLSAISDIRFDTIDSRGINLGLGGGAGGDVAIATTRGTVSGLVALPNGATIDATGSADNAGVAIQTAGGAANLPFTVNAGTPLNGLLGTVNAGTAPLTTGSFPILATGGLASGTPNGISIASVNTPPALGSTPALPNTAFETPITFTYADLAPTLADVDLDNMALVINSVPAGTLTVNGVPVIPGTTVLAPGDALVYTPAAGATGLATAFTLAASDAVSLSTPTAIAINIGSPPPPPPPPEPPVSPLPPVPPPVPEPPVLEPPVSPLPPPEPEPPVSPPPPTFRSDLAAPLEGPPRQLSLELATLPCNSLDLDIYALEERVSQEFETYLSKPRRGPNNNLTDICEHLDLVERATGVKPAILYATFVPAALLPGQALAANPSQPQPRDDDQLELILITAKGNPIRQRIPGASRAKVLQMAQQFRDDLTDPANRDTTNYLPAAQQLYQWLVAPLEAELKARKVENIAFIMDEGLRSLPIAALHTGQQFLVEQYSLGIMPSLSLTETLYQGLKQSEVLAMGASEFQDQKPLPAVPVELSAIQAGWAGQSFLNEAFTLRNLEAQRQKQPFEIIHLATHAEFQPGSPSNSYIQLWDRKLSLTDLPELGWNDPPVQLLVLSSCRTALGDRQAELGFAGVAYQAGVKSVLASLWAVDDEGTLALMTEFYQKLKTAPIKTEALRQAQLAMIRGQVRVDRGKLESASESVTLPPELAELGTKDLSNPYYWSAFTMIGSPW</sequence>
<dbReference type="NCBIfam" id="TIGR01901">
    <property type="entry name" value="adhes_NPXG"/>
    <property type="match status" value="1"/>
</dbReference>
<comment type="caution">
    <text evidence="3">The sequence shown here is derived from an EMBL/GenBank/DDBJ whole genome shotgun (WGS) entry which is preliminary data.</text>
</comment>
<feature type="compositionally biased region" description="Pro residues" evidence="1">
    <location>
        <begin position="864"/>
        <end position="914"/>
    </location>
</feature>
<protein>
    <submittedName>
        <fullName evidence="3">CHAT domain-containing protein</fullName>
    </submittedName>
</protein>
<gene>
    <name evidence="3" type="ORF">NC998_18075</name>
</gene>
<name>A0ABV0JB45_9CYAN</name>
<organism evidence="3 4">
    <name type="scientific">Trichocoleus desertorum GB2-A4</name>
    <dbReference type="NCBI Taxonomy" id="2933944"/>
    <lineage>
        <taxon>Bacteria</taxon>
        <taxon>Bacillati</taxon>
        <taxon>Cyanobacteriota</taxon>
        <taxon>Cyanophyceae</taxon>
        <taxon>Leptolyngbyales</taxon>
        <taxon>Trichocoleusaceae</taxon>
        <taxon>Trichocoleus</taxon>
    </lineage>
</organism>
<dbReference type="InterPro" id="IPR024983">
    <property type="entry name" value="CHAT_dom"/>
</dbReference>
<dbReference type="PANTHER" id="PTHR10098">
    <property type="entry name" value="RAPSYN-RELATED"/>
    <property type="match status" value="1"/>
</dbReference>
<accession>A0ABV0JB45</accession>
<dbReference type="RefSeq" id="WP_190437745.1">
    <property type="nucleotide sequence ID" value="NZ_JAMPKM010000011.1"/>
</dbReference>
<evidence type="ECO:0000313" key="3">
    <source>
        <dbReference type="EMBL" id="MEP0819009.1"/>
    </source>
</evidence>
<feature type="domain" description="Filamentous haemagglutinin FhaB/tRNA nuclease CdiA-like TPS" evidence="2">
    <location>
        <begin position="79"/>
        <end position="193"/>
    </location>
</feature>
<dbReference type="InterPro" id="IPR011050">
    <property type="entry name" value="Pectin_lyase_fold/virulence"/>
</dbReference>
<evidence type="ECO:0000259" key="2">
    <source>
        <dbReference type="SMART" id="SM00912"/>
    </source>
</evidence>
<evidence type="ECO:0000256" key="1">
    <source>
        <dbReference type="SAM" id="MobiDB-lite"/>
    </source>
</evidence>
<feature type="region of interest" description="Disordered" evidence="1">
    <location>
        <begin position="861"/>
        <end position="925"/>
    </location>
</feature>
<keyword evidence="4" id="KW-1185">Reference proteome</keyword>
<dbReference type="PANTHER" id="PTHR10098:SF112">
    <property type="entry name" value="SLR0380 PROTEIN"/>
    <property type="match status" value="1"/>
</dbReference>
<reference evidence="3 4" key="1">
    <citation type="submission" date="2022-04" db="EMBL/GenBank/DDBJ databases">
        <title>Positive selection, recombination, and allopatry shape intraspecific diversity of widespread and dominant cyanobacteria.</title>
        <authorList>
            <person name="Wei J."/>
            <person name="Shu W."/>
            <person name="Hu C."/>
        </authorList>
    </citation>
    <scope>NUCLEOTIDE SEQUENCE [LARGE SCALE GENOMIC DNA]</scope>
    <source>
        <strain evidence="3 4">GB2-A4</strain>
    </source>
</reference>
<dbReference type="Pfam" id="PF12770">
    <property type="entry name" value="CHAT"/>
    <property type="match status" value="1"/>
</dbReference>
<dbReference type="SUPFAM" id="SSF51126">
    <property type="entry name" value="Pectin lyase-like"/>
    <property type="match status" value="1"/>
</dbReference>
<dbReference type="EMBL" id="JAMPKM010000011">
    <property type="protein sequence ID" value="MEP0819009.1"/>
    <property type="molecule type" value="Genomic_DNA"/>
</dbReference>
<proteinExistence type="predicted"/>
<dbReference type="InterPro" id="IPR008638">
    <property type="entry name" value="FhaB/CdiA-like_TPS"/>
</dbReference>
<dbReference type="InterPro" id="IPR012334">
    <property type="entry name" value="Pectin_lyas_fold"/>
</dbReference>
<evidence type="ECO:0000313" key="4">
    <source>
        <dbReference type="Proteomes" id="UP001464891"/>
    </source>
</evidence>
<dbReference type="Proteomes" id="UP001464891">
    <property type="component" value="Unassembled WGS sequence"/>
</dbReference>
<dbReference type="Pfam" id="PF05860">
    <property type="entry name" value="TPS"/>
    <property type="match status" value="1"/>
</dbReference>
<dbReference type="Gene3D" id="2.160.20.10">
    <property type="entry name" value="Single-stranded right-handed beta-helix, Pectin lyase-like"/>
    <property type="match status" value="1"/>
</dbReference>